<evidence type="ECO:0000313" key="2">
    <source>
        <dbReference type="Proteomes" id="UP000465035"/>
    </source>
</evidence>
<evidence type="ECO:0000313" key="1">
    <source>
        <dbReference type="EMBL" id="QHB52980.1"/>
    </source>
</evidence>
<protein>
    <submittedName>
        <fullName evidence="1">Uncharacterized protein</fullName>
    </submittedName>
</protein>
<dbReference type="Proteomes" id="UP000465035">
    <property type="component" value="Chromosome"/>
</dbReference>
<reference evidence="1 2" key="1">
    <citation type="submission" date="2019-12" db="EMBL/GenBank/DDBJ databases">
        <title>Lactobacillus hilgardii FLUB.</title>
        <authorList>
            <person name="Gustaw K."/>
        </authorList>
    </citation>
    <scope>NUCLEOTIDE SEQUENCE [LARGE SCALE GENOMIC DNA]</scope>
    <source>
        <strain evidence="1 2">FLUB</strain>
    </source>
</reference>
<sequence>MTFFTRISLISYFFNHIHSKYSESRRKNHLKTIATHKNDLNHKLFCHYFFRIKLSNKATYFVILIVKEQTK</sequence>
<proteinExistence type="predicted"/>
<organism evidence="1 2">
    <name type="scientific">Lentilactobacillus hilgardii</name>
    <name type="common">Lactobacillus hilgardii</name>
    <dbReference type="NCBI Taxonomy" id="1588"/>
    <lineage>
        <taxon>Bacteria</taxon>
        <taxon>Bacillati</taxon>
        <taxon>Bacillota</taxon>
        <taxon>Bacilli</taxon>
        <taxon>Lactobacillales</taxon>
        <taxon>Lactobacillaceae</taxon>
        <taxon>Lentilactobacillus</taxon>
    </lineage>
</organism>
<gene>
    <name evidence="1" type="ORF">GQR93_12670</name>
</gene>
<dbReference type="EMBL" id="CP047121">
    <property type="protein sequence ID" value="QHB52980.1"/>
    <property type="molecule type" value="Genomic_DNA"/>
</dbReference>
<dbReference type="AlphaFoldDB" id="A0A6P1EA25"/>
<accession>A0A6P1EA25</accession>
<name>A0A6P1EA25_LENHI</name>